<gene>
    <name evidence="2" type="ORF">EJQ19_24235</name>
</gene>
<reference evidence="2 3" key="1">
    <citation type="submission" date="2018-12" db="EMBL/GenBank/DDBJ databases">
        <title>Bacillus ochoae sp. nov., Paenibacillus whitsoniae sp. nov., Paenibacillus spiritus sp. nov. Isolated from the Mars Exploration Rover during spacecraft assembly.</title>
        <authorList>
            <person name="Seuylemezian A."/>
            <person name="Vaishampayan P."/>
        </authorList>
    </citation>
    <scope>NUCLEOTIDE SEQUENCE [LARGE SCALE GENOMIC DNA]</scope>
    <source>
        <strain evidence="2 3">MER 54</strain>
    </source>
</reference>
<evidence type="ECO:0000259" key="1">
    <source>
        <dbReference type="Pfam" id="PF12671"/>
    </source>
</evidence>
<sequence length="342" mass="39523">MSWKTALYNYIHAKNQAELEGSAALLDAYVSDHDFVRKQDLRIRRLRDSFLERDARLLRGETKLRLQGAKESPWGIVADVRLHRFLDYRIGSAEGREERIETERVRIERRDGGWLVHNAEALQGERGRSGRADGIQIPVYDPFGSPQRTAPSVPYIHPSIRNSRAQESATRKTIYNRPRAVQYAETWWQTPNPRYEYFEVDCTNFVSQCLFAGGAPMDYTGKRDSGWWYAGKNGGQEQWSYSWAVANSLHAFFVHSAHKTHGLRGTEVEDPRELQPGDTISYDWDGDGRFQHNTFVIGKDANGMPLVNAHTFNSRNRYWAYKDSPAWTERTKYVFIHVADEM</sequence>
<comment type="caution">
    <text evidence="2">The sequence shown here is derived from an EMBL/GenBank/DDBJ whole genome shotgun (WGS) entry which is preliminary data.</text>
</comment>
<evidence type="ECO:0000313" key="3">
    <source>
        <dbReference type="Proteomes" id="UP000276128"/>
    </source>
</evidence>
<accession>A0A430J839</accession>
<proteinExistence type="predicted"/>
<dbReference type="InterPro" id="IPR024301">
    <property type="entry name" value="Amidase_6"/>
</dbReference>
<name>A0A430J839_9BACL</name>
<keyword evidence="3" id="KW-1185">Reference proteome</keyword>
<dbReference type="AlphaFoldDB" id="A0A430J839"/>
<evidence type="ECO:0000313" key="2">
    <source>
        <dbReference type="EMBL" id="RTE05839.1"/>
    </source>
</evidence>
<feature type="domain" description="Putative amidase" evidence="1">
    <location>
        <begin position="175"/>
        <end position="330"/>
    </location>
</feature>
<organism evidence="2 3">
    <name type="scientific">Paenibacillus whitsoniae</name>
    <dbReference type="NCBI Taxonomy" id="2496558"/>
    <lineage>
        <taxon>Bacteria</taxon>
        <taxon>Bacillati</taxon>
        <taxon>Bacillota</taxon>
        <taxon>Bacilli</taxon>
        <taxon>Bacillales</taxon>
        <taxon>Paenibacillaceae</taxon>
        <taxon>Paenibacillus</taxon>
    </lineage>
</organism>
<dbReference type="PANTHER" id="PTHR40032">
    <property type="entry name" value="EXPORTED PROTEIN-RELATED"/>
    <property type="match status" value="1"/>
</dbReference>
<protein>
    <recommendedName>
        <fullName evidence="1">Putative amidase domain-containing protein</fullName>
    </recommendedName>
</protein>
<dbReference type="Proteomes" id="UP000276128">
    <property type="component" value="Unassembled WGS sequence"/>
</dbReference>
<dbReference type="RefSeq" id="WP_126143821.1">
    <property type="nucleotide sequence ID" value="NZ_RXHU01000078.1"/>
</dbReference>
<dbReference type="OrthoDB" id="9812429at2"/>
<dbReference type="PANTHER" id="PTHR40032:SF1">
    <property type="entry name" value="EXPORTED PROTEIN"/>
    <property type="match status" value="1"/>
</dbReference>
<dbReference type="Pfam" id="PF12671">
    <property type="entry name" value="Amidase_6"/>
    <property type="match status" value="1"/>
</dbReference>
<dbReference type="EMBL" id="RXHU01000078">
    <property type="protein sequence ID" value="RTE05839.1"/>
    <property type="molecule type" value="Genomic_DNA"/>
</dbReference>